<evidence type="ECO:0000256" key="1">
    <source>
        <dbReference type="ARBA" id="ARBA00004477"/>
    </source>
</evidence>
<accession>A0A2R5LMD8</accession>
<feature type="signal peptide" evidence="11">
    <location>
        <begin position="1"/>
        <end position="24"/>
    </location>
</feature>
<proteinExistence type="inferred from homology"/>
<feature type="transmembrane region" description="Helical" evidence="10">
    <location>
        <begin position="453"/>
        <end position="473"/>
    </location>
</feature>
<organism evidence="12">
    <name type="scientific">Ornithodoros turicata</name>
    <dbReference type="NCBI Taxonomy" id="34597"/>
    <lineage>
        <taxon>Eukaryota</taxon>
        <taxon>Metazoa</taxon>
        <taxon>Ecdysozoa</taxon>
        <taxon>Arthropoda</taxon>
        <taxon>Chelicerata</taxon>
        <taxon>Arachnida</taxon>
        <taxon>Acari</taxon>
        <taxon>Parasitiformes</taxon>
        <taxon>Ixodida</taxon>
        <taxon>Ixodoidea</taxon>
        <taxon>Argasidae</taxon>
        <taxon>Ornithodorinae</taxon>
        <taxon>Ornithodoros</taxon>
    </lineage>
</organism>
<evidence type="ECO:0000313" key="12">
    <source>
        <dbReference type="EMBL" id="MBY10682.1"/>
    </source>
</evidence>
<dbReference type="PANTHER" id="PTHR12413:SF2">
    <property type="entry name" value="DOLICHYL PYROPHOSPHATE GLC1MAN9GLCNAC2 ALPHA-1,3-GLUCOSYLTRANSFERASE-RELATED"/>
    <property type="match status" value="1"/>
</dbReference>
<evidence type="ECO:0000256" key="4">
    <source>
        <dbReference type="ARBA" id="ARBA00022676"/>
    </source>
</evidence>
<dbReference type="GO" id="GO:0042283">
    <property type="term" value="F:dolichyl pyrophosphate Glc1Man9GlcNAc2 alpha-1,3-glucosyltransferase activity"/>
    <property type="evidence" value="ECO:0007669"/>
    <property type="project" value="TreeGrafter"/>
</dbReference>
<evidence type="ECO:0000256" key="7">
    <source>
        <dbReference type="ARBA" id="ARBA00022824"/>
    </source>
</evidence>
<feature type="transmembrane region" description="Helical" evidence="10">
    <location>
        <begin position="181"/>
        <end position="207"/>
    </location>
</feature>
<evidence type="ECO:0000256" key="5">
    <source>
        <dbReference type="ARBA" id="ARBA00022679"/>
    </source>
</evidence>
<keyword evidence="8 10" id="KW-1133">Transmembrane helix</keyword>
<evidence type="ECO:0000256" key="3">
    <source>
        <dbReference type="ARBA" id="ARBA00008715"/>
    </source>
</evidence>
<comment type="similarity">
    <text evidence="3 10">Belongs to the ALG6/ALG8 glucosyltransferase family.</text>
</comment>
<protein>
    <recommendedName>
        <fullName evidence="10">Alpha-1,3-glucosyltransferase</fullName>
        <ecNumber evidence="10">2.4.1.-</ecNumber>
    </recommendedName>
</protein>
<dbReference type="EMBL" id="GGLE01006556">
    <property type="protein sequence ID" value="MBY10682.1"/>
    <property type="molecule type" value="Transcribed_RNA"/>
</dbReference>
<dbReference type="GO" id="GO:0005789">
    <property type="term" value="C:endoplasmic reticulum membrane"/>
    <property type="evidence" value="ECO:0007669"/>
    <property type="project" value="UniProtKB-SubCell"/>
</dbReference>
<evidence type="ECO:0000256" key="10">
    <source>
        <dbReference type="RuleBase" id="RU363110"/>
    </source>
</evidence>
<dbReference type="UniPathway" id="UPA00378"/>
<evidence type="ECO:0000256" key="6">
    <source>
        <dbReference type="ARBA" id="ARBA00022692"/>
    </source>
</evidence>
<dbReference type="EC" id="2.4.1.-" evidence="10"/>
<comment type="pathway">
    <text evidence="2 10">Protein modification; protein glycosylation.</text>
</comment>
<keyword evidence="5 10" id="KW-0808">Transferase</keyword>
<evidence type="ECO:0000256" key="8">
    <source>
        <dbReference type="ARBA" id="ARBA00022989"/>
    </source>
</evidence>
<evidence type="ECO:0000256" key="11">
    <source>
        <dbReference type="SAM" id="SignalP"/>
    </source>
</evidence>
<evidence type="ECO:0000256" key="9">
    <source>
        <dbReference type="ARBA" id="ARBA00023136"/>
    </source>
</evidence>
<reference evidence="12" key="1">
    <citation type="submission" date="2018-03" db="EMBL/GenBank/DDBJ databases">
        <title>The relapsing fever spirochete Borrelia turicatae persists in the highly oxidative environment of its soft-bodied tick vector.</title>
        <authorList>
            <person name="Bourret T.J."/>
            <person name="Boyle W.K."/>
            <person name="Valenzuela J.G."/>
            <person name="Oliveira F."/>
            <person name="Lopez J.E."/>
        </authorList>
    </citation>
    <scope>NUCLEOTIDE SEQUENCE</scope>
    <source>
        <strain evidence="12">Kansas strain/isolate</strain>
        <tissue evidence="12">Salivary glands</tissue>
    </source>
</reference>
<feature type="transmembrane region" description="Helical" evidence="10">
    <location>
        <begin position="325"/>
        <end position="346"/>
    </location>
</feature>
<feature type="chain" id="PRO_5015316718" description="Alpha-1,3-glucosyltransferase" evidence="11">
    <location>
        <begin position="25"/>
        <end position="521"/>
    </location>
</feature>
<keyword evidence="7 10" id="KW-0256">Endoplasmic reticulum</keyword>
<dbReference type="AlphaFoldDB" id="A0A2R5LMD8"/>
<feature type="transmembrane region" description="Helical" evidence="10">
    <location>
        <begin position="93"/>
        <end position="112"/>
    </location>
</feature>
<name>A0A2R5LMD8_9ACAR</name>
<sequence length="521" mass="59162">MHNFFSIVLSVTCLKLLFIPAYRSTDFEVHRNWLAITHSLPISKWYYENTSIWTLDYPPLFAWFEYLLSFGAKLADPAMLNISNLDYASSATIIYQRATVILSDFAFVFAVWEWKKLLHKERLAKQTGDPWFEPLTALVMLFLWNPGLLLVDHIHFQYNGFLHGVLLLAAARIFQNRCVEAALWFAVLLNLKHIYLYVAPAFFIYLLRSYCFVPVRRGSTLPLGDFSIKNFVKLGSVVFLVFAVSLGPFVLKGQMGQLVSRLFPFKRGLCHAYWAPNFWALYAAADKALTTLGPKLNLPITAVNSTASMTGGLVQEFGFSVLPDVAPAVTFLLTLVFQLPALWKVWRHPLDVWVFLRALVMCAFSSFLFGWHVHEKAVLIITLTATPLALLGAGDAGIFVLLSAVGHFSLFPLLYKDAETPVKILLLLLHTVYALKVLKKIHRTESVLRKGEVAYLCGMGLVYVYGQLIHARLPFGAKLPFLPLMLISVYCSLGIFYAWFRYWASLYDINFSSQLLVKKRK</sequence>
<feature type="transmembrane region" description="Helical" evidence="10">
    <location>
        <begin position="352"/>
        <end position="371"/>
    </location>
</feature>
<feature type="transmembrane region" description="Helical" evidence="10">
    <location>
        <begin position="422"/>
        <end position="441"/>
    </location>
</feature>
<dbReference type="Pfam" id="PF03155">
    <property type="entry name" value="Alg6_Alg8"/>
    <property type="match status" value="1"/>
</dbReference>
<dbReference type="GO" id="GO:0006487">
    <property type="term" value="P:protein N-linked glycosylation"/>
    <property type="evidence" value="ECO:0007669"/>
    <property type="project" value="TreeGrafter"/>
</dbReference>
<keyword evidence="6 10" id="KW-0812">Transmembrane</keyword>
<feature type="transmembrane region" description="Helical" evidence="10">
    <location>
        <begin position="231"/>
        <end position="251"/>
    </location>
</feature>
<dbReference type="PANTHER" id="PTHR12413">
    <property type="entry name" value="DOLICHYL GLYCOSYLTRANSFERASE"/>
    <property type="match status" value="1"/>
</dbReference>
<keyword evidence="9 10" id="KW-0472">Membrane</keyword>
<feature type="transmembrane region" description="Helical" evidence="10">
    <location>
        <begin position="378"/>
        <end position="402"/>
    </location>
</feature>
<keyword evidence="11" id="KW-0732">Signal</keyword>
<dbReference type="InterPro" id="IPR004856">
    <property type="entry name" value="Glyco_trans_ALG6/ALG8"/>
</dbReference>
<keyword evidence="4 10" id="KW-0328">Glycosyltransferase</keyword>
<comment type="subcellular location">
    <subcellularLocation>
        <location evidence="1 10">Endoplasmic reticulum membrane</location>
        <topology evidence="1 10">Multi-pass membrane protein</topology>
    </subcellularLocation>
</comment>
<feature type="transmembrane region" description="Helical" evidence="10">
    <location>
        <begin position="479"/>
        <end position="500"/>
    </location>
</feature>
<evidence type="ECO:0000256" key="2">
    <source>
        <dbReference type="ARBA" id="ARBA00004922"/>
    </source>
</evidence>